<reference evidence="2" key="1">
    <citation type="journal article" date="2014" name="Front. Microbiol.">
        <title>High frequency of phylogenetically diverse reductive dehalogenase-homologous genes in deep subseafloor sedimentary metagenomes.</title>
        <authorList>
            <person name="Kawai M."/>
            <person name="Futagami T."/>
            <person name="Toyoda A."/>
            <person name="Takaki Y."/>
            <person name="Nishi S."/>
            <person name="Hori S."/>
            <person name="Arai W."/>
            <person name="Tsubouchi T."/>
            <person name="Morono Y."/>
            <person name="Uchiyama I."/>
            <person name="Ito T."/>
            <person name="Fujiyama A."/>
            <person name="Inagaki F."/>
            <person name="Takami H."/>
        </authorList>
    </citation>
    <scope>NUCLEOTIDE SEQUENCE</scope>
    <source>
        <strain evidence="2">Expedition CK06-06</strain>
    </source>
</reference>
<dbReference type="AlphaFoldDB" id="X1U7L5"/>
<comment type="caution">
    <text evidence="2">The sequence shown here is derived from an EMBL/GenBank/DDBJ whole genome shotgun (WGS) entry which is preliminary data.</text>
</comment>
<accession>X1U7L5</accession>
<dbReference type="EMBL" id="BARW01024000">
    <property type="protein sequence ID" value="GAI88319.1"/>
    <property type="molecule type" value="Genomic_DNA"/>
</dbReference>
<organism evidence="2">
    <name type="scientific">marine sediment metagenome</name>
    <dbReference type="NCBI Taxonomy" id="412755"/>
    <lineage>
        <taxon>unclassified sequences</taxon>
        <taxon>metagenomes</taxon>
        <taxon>ecological metagenomes</taxon>
    </lineage>
</organism>
<feature type="transmembrane region" description="Helical" evidence="1">
    <location>
        <begin position="35"/>
        <end position="56"/>
    </location>
</feature>
<evidence type="ECO:0000256" key="1">
    <source>
        <dbReference type="SAM" id="Phobius"/>
    </source>
</evidence>
<protein>
    <recommendedName>
        <fullName evidence="3">Sulfite exporter TauE/SafE</fullName>
    </recommendedName>
</protein>
<keyword evidence="1" id="KW-0812">Transmembrane</keyword>
<gene>
    <name evidence="2" type="ORF">S12H4_39667</name>
</gene>
<evidence type="ECO:0008006" key="3">
    <source>
        <dbReference type="Google" id="ProtNLM"/>
    </source>
</evidence>
<name>X1U7L5_9ZZZZ</name>
<keyword evidence="1" id="KW-1133">Transmembrane helix</keyword>
<evidence type="ECO:0000313" key="2">
    <source>
        <dbReference type="EMBL" id="GAI88319.1"/>
    </source>
</evidence>
<proteinExistence type="predicted"/>
<feature type="non-terminal residue" evidence="2">
    <location>
        <position position="57"/>
    </location>
</feature>
<keyword evidence="1" id="KW-0472">Membrane</keyword>
<sequence length="57" mass="6091">MVDVYLGITLSIIALLCEYVDSTLGMGYGTALTPVLLLFGFTPMQIIPAVLLSELLS</sequence>